<dbReference type="InterPro" id="IPR002742">
    <property type="entry name" value="Desulfoferrodoxin_Fe-bd_dom"/>
</dbReference>
<evidence type="ECO:0000313" key="9">
    <source>
        <dbReference type="Proteomes" id="UP000231638"/>
    </source>
</evidence>
<evidence type="ECO:0000256" key="1">
    <source>
        <dbReference type="ARBA" id="ARBA00005941"/>
    </source>
</evidence>
<reference evidence="8 9" key="1">
    <citation type="journal article" date="2017" name="Front. Microbiol.">
        <title>Comparative Genomic Analysis of the Class Epsilonproteobacteria and Proposed Reclassification to Epsilonbacteraeota (phyl. nov.).</title>
        <authorList>
            <person name="Waite D.W."/>
            <person name="Vanwonterghem I."/>
            <person name="Rinke C."/>
            <person name="Parks D.H."/>
            <person name="Zhang Y."/>
            <person name="Takai K."/>
            <person name="Sievert S.M."/>
            <person name="Simon J."/>
            <person name="Campbell B.J."/>
            <person name="Hanson T.E."/>
            <person name="Woyke T."/>
            <person name="Klotz M.G."/>
            <person name="Hugenholtz P."/>
        </authorList>
    </citation>
    <scope>NUCLEOTIDE SEQUENCE [LARGE SCALE GENOMIC DNA]</scope>
    <source>
        <strain evidence="8">UBA11420</strain>
    </source>
</reference>
<protein>
    <submittedName>
        <fullName evidence="8">Twin-arginine translocation pathway signal protein</fullName>
    </submittedName>
</protein>
<feature type="signal peptide" evidence="6">
    <location>
        <begin position="1"/>
        <end position="22"/>
    </location>
</feature>
<dbReference type="AlphaFoldDB" id="A0A2D3WDS8"/>
<dbReference type="SUPFAM" id="SSF49367">
    <property type="entry name" value="Superoxide reductase-like"/>
    <property type="match status" value="1"/>
</dbReference>
<dbReference type="Gene3D" id="2.60.40.730">
    <property type="entry name" value="SOR catalytic domain"/>
    <property type="match status" value="1"/>
</dbReference>
<comment type="similarity">
    <text evidence="1">Belongs to the desulfoferrodoxin family.</text>
</comment>
<evidence type="ECO:0000256" key="5">
    <source>
        <dbReference type="ARBA" id="ARBA00023004"/>
    </source>
</evidence>
<proteinExistence type="inferred from homology"/>
<keyword evidence="4" id="KW-0249">Electron transport</keyword>
<feature type="domain" description="Desulfoferrodoxin ferrous iron-binding" evidence="7">
    <location>
        <begin position="44"/>
        <end position="133"/>
    </location>
</feature>
<comment type="caution">
    <text evidence="8">The sequence shown here is derived from an EMBL/GenBank/DDBJ whole genome shotgun (WGS) entry which is preliminary data.</text>
</comment>
<organism evidence="8 9">
    <name type="scientific">Sulfurospirillum cavolei</name>
    <dbReference type="NCBI Taxonomy" id="366522"/>
    <lineage>
        <taxon>Bacteria</taxon>
        <taxon>Pseudomonadati</taxon>
        <taxon>Campylobacterota</taxon>
        <taxon>Epsilonproteobacteria</taxon>
        <taxon>Campylobacterales</taxon>
        <taxon>Sulfurospirillaceae</taxon>
        <taxon>Sulfurospirillum</taxon>
    </lineage>
</organism>
<dbReference type="Pfam" id="PF01880">
    <property type="entry name" value="Desulfoferrodox"/>
    <property type="match status" value="1"/>
</dbReference>
<keyword evidence="2" id="KW-0813">Transport</keyword>
<keyword evidence="6" id="KW-0732">Signal</keyword>
<sequence length="142" mass="15227">MKRRDALKIGALAALATTVASAYDEKLIVNKQAMSIKDPANPTEAELKHSPEITIGTADKNGFALVEVNIGQKGVLHPSVENHWIYEITLFADGHKAATVSLEPKTSRGYLAARIDTKSVKTLSAVARCNLHGDYTSSIAVV</sequence>
<dbReference type="Proteomes" id="UP000231638">
    <property type="component" value="Unassembled WGS sequence"/>
</dbReference>
<dbReference type="PANTHER" id="PTHR36541">
    <property type="entry name" value="SUPEROXIDE REDUCTASE-RELATED"/>
    <property type="match status" value="1"/>
</dbReference>
<evidence type="ECO:0000256" key="3">
    <source>
        <dbReference type="ARBA" id="ARBA00022723"/>
    </source>
</evidence>
<dbReference type="PANTHER" id="PTHR36541:SF1">
    <property type="entry name" value="SUPEROXIDE REDUCTASE-RELATED"/>
    <property type="match status" value="1"/>
</dbReference>
<evidence type="ECO:0000256" key="4">
    <source>
        <dbReference type="ARBA" id="ARBA00022982"/>
    </source>
</evidence>
<accession>A0A2D3WDS8</accession>
<feature type="chain" id="PRO_5013944744" evidence="6">
    <location>
        <begin position="23"/>
        <end position="142"/>
    </location>
</feature>
<evidence type="ECO:0000313" key="8">
    <source>
        <dbReference type="EMBL" id="DAB36887.1"/>
    </source>
</evidence>
<dbReference type="GO" id="GO:0016491">
    <property type="term" value="F:oxidoreductase activity"/>
    <property type="evidence" value="ECO:0007669"/>
    <property type="project" value="InterPro"/>
</dbReference>
<dbReference type="GO" id="GO:0005506">
    <property type="term" value="F:iron ion binding"/>
    <property type="evidence" value="ECO:0007669"/>
    <property type="project" value="InterPro"/>
</dbReference>
<dbReference type="InterPro" id="IPR036073">
    <property type="entry name" value="Desulfoferrodoxin_Fe-bd_dom_sf"/>
</dbReference>
<dbReference type="RefSeq" id="WP_060826617.1">
    <property type="nucleotide sequence ID" value="NZ_AP014724.1"/>
</dbReference>
<keyword evidence="3" id="KW-0479">Metal-binding</keyword>
<dbReference type="InterPro" id="IPR051233">
    <property type="entry name" value="Desulfoferrodoxin_SOR"/>
</dbReference>
<evidence type="ECO:0000259" key="7">
    <source>
        <dbReference type="Pfam" id="PF01880"/>
    </source>
</evidence>
<keyword evidence="5" id="KW-0408">Iron</keyword>
<name>A0A2D3WDS8_9BACT</name>
<dbReference type="STRING" id="366522.GCA_001548055_02323"/>
<evidence type="ECO:0000256" key="6">
    <source>
        <dbReference type="SAM" id="SignalP"/>
    </source>
</evidence>
<evidence type="ECO:0000256" key="2">
    <source>
        <dbReference type="ARBA" id="ARBA00022448"/>
    </source>
</evidence>
<dbReference type="EMBL" id="DLUG01000069">
    <property type="protein sequence ID" value="DAB36887.1"/>
    <property type="molecule type" value="Genomic_DNA"/>
</dbReference>
<gene>
    <name evidence="8" type="ORF">CFH80_02470</name>
</gene>